<dbReference type="GO" id="GO:0016020">
    <property type="term" value="C:membrane"/>
    <property type="evidence" value="ECO:0007669"/>
    <property type="project" value="InterPro"/>
</dbReference>
<dbReference type="SUPFAM" id="SSF103088">
    <property type="entry name" value="OmpA-like"/>
    <property type="match status" value="1"/>
</dbReference>
<protein>
    <submittedName>
        <fullName evidence="2">OmpA family protein</fullName>
    </submittedName>
</protein>
<dbReference type="Proteomes" id="UP000324758">
    <property type="component" value="Unassembled WGS sequence"/>
</dbReference>
<dbReference type="InterPro" id="IPR006664">
    <property type="entry name" value="OMP_bac"/>
</dbReference>
<evidence type="ECO:0000313" key="3">
    <source>
        <dbReference type="Proteomes" id="UP000324758"/>
    </source>
</evidence>
<sequence length="339" mass="36611">MASPGKIQEYGSRGPDTIAAKLFNFEVGKFAIKSEHSNWLNSVVAPKLKAGGSLTIIGLASRTGSDSFNMQLSQNRLQAVVDLLRKQVTNDFKIALEVAKGERAAMYAGEMDGVENESWRGVIISVWNKPEPPPPPPPPPPQPRPQSEPEERKFFKRWLGFGVKSGGQLIFGGVESTTAYVVNLGDLETFDLEIISRRLGVGLGGSGGVVAVIGFGFSVPEELHRRSVRDWGVNVALTEKLISKSALQSIHNSKYFIDGFKNGKYVAPALNARNTFTAIGLLQNVRNALHTLYGGLEAAKGSGVIVLDLPLLGVGLELSAFRTYGTMYVSNASQWIGPL</sequence>
<feature type="compositionally biased region" description="Pro residues" evidence="1">
    <location>
        <begin position="130"/>
        <end position="146"/>
    </location>
</feature>
<comment type="caution">
    <text evidence="2">The sequence shown here is derived from an EMBL/GenBank/DDBJ whole genome shotgun (WGS) entry which is preliminary data.</text>
</comment>
<dbReference type="PRINTS" id="PR01021">
    <property type="entry name" value="OMPADOMAIN"/>
</dbReference>
<dbReference type="RefSeq" id="WP_148776581.1">
    <property type="nucleotide sequence ID" value="NZ_VSSS01000057.1"/>
</dbReference>
<dbReference type="AlphaFoldDB" id="A0A5D3K3G0"/>
<organism evidence="2 3">
    <name type="scientific">Bradyrhizobium rifense</name>
    <dbReference type="NCBI Taxonomy" id="515499"/>
    <lineage>
        <taxon>Bacteria</taxon>
        <taxon>Pseudomonadati</taxon>
        <taxon>Pseudomonadota</taxon>
        <taxon>Alphaproteobacteria</taxon>
        <taxon>Hyphomicrobiales</taxon>
        <taxon>Nitrobacteraceae</taxon>
        <taxon>Bradyrhizobium</taxon>
    </lineage>
</organism>
<proteinExistence type="predicted"/>
<keyword evidence="3" id="KW-1185">Reference proteome</keyword>
<evidence type="ECO:0000313" key="2">
    <source>
        <dbReference type="EMBL" id="TYL89886.1"/>
    </source>
</evidence>
<dbReference type="InterPro" id="IPR036737">
    <property type="entry name" value="OmpA-like_sf"/>
</dbReference>
<evidence type="ECO:0000256" key="1">
    <source>
        <dbReference type="SAM" id="MobiDB-lite"/>
    </source>
</evidence>
<dbReference type="EMBL" id="VSSS01000057">
    <property type="protein sequence ID" value="TYL89886.1"/>
    <property type="molecule type" value="Genomic_DNA"/>
</dbReference>
<accession>A0A5D3K3G0</accession>
<gene>
    <name evidence="2" type="ORF">FXB40_33625</name>
</gene>
<dbReference type="Gene3D" id="3.30.1330.60">
    <property type="entry name" value="OmpA-like domain"/>
    <property type="match status" value="1"/>
</dbReference>
<dbReference type="OrthoDB" id="8215515at2"/>
<feature type="region of interest" description="Disordered" evidence="1">
    <location>
        <begin position="126"/>
        <end position="150"/>
    </location>
</feature>
<name>A0A5D3K3G0_9BRAD</name>
<reference evidence="2 3" key="1">
    <citation type="submission" date="2019-08" db="EMBL/GenBank/DDBJ databases">
        <title>Bradyrhizobium hipponensis sp. nov., a rhizobium isolated from a Lupinus angustifolius root nodule in Tunisia.</title>
        <authorList>
            <person name="Off K."/>
            <person name="Rejili M."/>
            <person name="Mars M."/>
            <person name="Brachmann A."/>
            <person name="Marin M."/>
        </authorList>
    </citation>
    <scope>NUCLEOTIDE SEQUENCE [LARGE SCALE GENOMIC DNA]</scope>
    <source>
        <strain evidence="2 3">CTAW71</strain>
    </source>
</reference>